<feature type="transmembrane region" description="Helical" evidence="1">
    <location>
        <begin position="155"/>
        <end position="175"/>
    </location>
</feature>
<dbReference type="OrthoDB" id="1655249at2"/>
<dbReference type="KEGG" id="bths:CNY62_12570"/>
<gene>
    <name evidence="2" type="ORF">CNY62_12570</name>
</gene>
<dbReference type="PANTHER" id="PTHR41307">
    <property type="entry name" value="MEMBRANE PROTEIN-RELATED"/>
    <property type="match status" value="1"/>
</dbReference>
<dbReference type="SUPFAM" id="SSF158560">
    <property type="entry name" value="BH3980-like"/>
    <property type="match status" value="1"/>
</dbReference>
<sequence length="265" mass="30375">MKELIAENNNKRHALTKQNQLYYEDILLYLRLRGGWRYQEQQIEEILLVILDDLLSAQADNITALDYFGKHPQQLADAMLVEIKPSTWSERLSAFLYAYAPFLLFFILMTFIQTVPAINFGKLLFVLVALVLLISILLLLIRRSIYSKKIKFEKIVLYGVSSLGMMGLLLTMIYFPPFFVVSFNNLTSILIISLILVIGCYFSFNNKESLLRPYFPLLLLGCLLAYAYRVPMLQGWLDSLTGTIITIGLLVIGLILSTKTVLRKK</sequence>
<dbReference type="RefSeq" id="WP_069125594.1">
    <property type="nucleotide sequence ID" value="NZ_CP023643.1"/>
</dbReference>
<keyword evidence="1" id="KW-1133">Transmembrane helix</keyword>
<organism evidence="2 3">
    <name type="scientific">Brochothrix thermosphacta</name>
    <name type="common">Microbacterium thermosphactum</name>
    <dbReference type="NCBI Taxonomy" id="2756"/>
    <lineage>
        <taxon>Bacteria</taxon>
        <taxon>Bacillati</taxon>
        <taxon>Bacillota</taxon>
        <taxon>Bacilli</taxon>
        <taxon>Bacillales</taxon>
        <taxon>Listeriaceae</taxon>
        <taxon>Brochothrix</taxon>
    </lineage>
</organism>
<evidence type="ECO:0000313" key="3">
    <source>
        <dbReference type="Proteomes" id="UP000243591"/>
    </source>
</evidence>
<proteinExistence type="predicted"/>
<protein>
    <recommendedName>
        <fullName evidence="4">DUF1129 domain-containing protein</fullName>
    </recommendedName>
</protein>
<keyword evidence="1" id="KW-0472">Membrane</keyword>
<evidence type="ECO:0008006" key="4">
    <source>
        <dbReference type="Google" id="ProtNLM"/>
    </source>
</evidence>
<dbReference type="EMBL" id="CP023483">
    <property type="protein sequence ID" value="ATF27134.1"/>
    <property type="molecule type" value="Genomic_DNA"/>
</dbReference>
<evidence type="ECO:0000313" key="2">
    <source>
        <dbReference type="EMBL" id="ATF27134.1"/>
    </source>
</evidence>
<feature type="transmembrane region" description="Helical" evidence="1">
    <location>
        <begin position="181"/>
        <end position="204"/>
    </location>
</feature>
<dbReference type="STRING" id="2756.BFR44_03550"/>
<keyword evidence="1" id="KW-0812">Transmembrane</keyword>
<feature type="transmembrane region" description="Helical" evidence="1">
    <location>
        <begin position="94"/>
        <end position="112"/>
    </location>
</feature>
<dbReference type="AlphaFoldDB" id="A0A1D2LU49"/>
<accession>A0A1D2LU49</accession>
<keyword evidence="3" id="KW-1185">Reference proteome</keyword>
<name>A0A1D2LU49_BROTH</name>
<dbReference type="PANTHER" id="PTHR41307:SF1">
    <property type="entry name" value="MEMBRANE PROTEIN"/>
    <property type="match status" value="1"/>
</dbReference>
<feature type="transmembrane region" description="Helical" evidence="1">
    <location>
        <begin position="124"/>
        <end position="143"/>
    </location>
</feature>
<feature type="transmembrane region" description="Helical" evidence="1">
    <location>
        <begin position="240"/>
        <end position="262"/>
    </location>
</feature>
<evidence type="ECO:0000256" key="1">
    <source>
        <dbReference type="SAM" id="Phobius"/>
    </source>
</evidence>
<feature type="transmembrane region" description="Helical" evidence="1">
    <location>
        <begin position="211"/>
        <end position="228"/>
    </location>
</feature>
<reference evidence="2 3" key="1">
    <citation type="submission" date="2017-09" db="EMBL/GenBank/DDBJ databases">
        <title>Complete Genome Sequences of Two Strains of the Meat Spoilage Bacterium Brochothrix thermosphacta Isolated from Ground Chicken.</title>
        <authorList>
            <person name="Paoli G.C."/>
            <person name="Wijey C."/>
            <person name="Chen C.-Y."/>
            <person name="Nguyen L."/>
            <person name="Yan X."/>
            <person name="Irwin P.L."/>
        </authorList>
    </citation>
    <scope>NUCLEOTIDE SEQUENCE [LARGE SCALE GENOMIC DNA]</scope>
    <source>
        <strain evidence="2 3">BI</strain>
    </source>
</reference>
<dbReference type="Proteomes" id="UP000243591">
    <property type="component" value="Chromosome"/>
</dbReference>